<gene>
    <name evidence="2" type="ORF">A7R87_021665</name>
</gene>
<dbReference type="NCBIfam" id="TIGR03757">
    <property type="entry name" value="conj_TIGR03757"/>
    <property type="match status" value="1"/>
</dbReference>
<dbReference type="EMBL" id="CP075140">
    <property type="protein sequence ID" value="QWJ67424.1"/>
    <property type="molecule type" value="Genomic_DNA"/>
</dbReference>
<reference evidence="2" key="1">
    <citation type="submission" date="2016-09" db="EMBL/GenBank/DDBJ databases">
        <authorList>
            <person name="Bell R."/>
        </authorList>
    </citation>
    <scope>NUCLEOTIDE SEQUENCE</scope>
    <source>
        <strain evidence="2">CFSAN044865</strain>
    </source>
</reference>
<accession>A0A8E9ZI76</accession>
<protein>
    <submittedName>
        <fullName evidence="2">TIGR03757 family integrating conjugative element protein</fullName>
    </submittedName>
</protein>
<dbReference type="AlphaFoldDB" id="A0A8E9ZI76"/>
<proteinExistence type="predicted"/>
<evidence type="ECO:0000256" key="1">
    <source>
        <dbReference type="SAM" id="MobiDB-lite"/>
    </source>
</evidence>
<dbReference type="Pfam" id="PF07511">
    <property type="entry name" value="DUF1525"/>
    <property type="match status" value="1"/>
</dbReference>
<sequence length="143" mass="15470">MVVYTDHAHPPSGGTGDTRVVWLDAPEQLQQSMFGSLTSDPKEAERRTQKVIHSAGWEKKQTELAQAYRGLLQAWSLGLQKYPAVVSDDQYVVYGTADVVVAEGLFHSHRTREGGGDDTPESVIPSEAGYAGPDAGHRLSCCG</sequence>
<reference evidence="2" key="2">
    <citation type="submission" date="2021-05" db="EMBL/GenBank/DDBJ databases">
        <title>Whole genome PacBio Sequel sequence of Salmonella enterica subsp. enterica.</title>
        <authorList>
            <person name="Hoffmann M."/>
            <person name="Balkey M."/>
            <person name="Luo Y."/>
        </authorList>
    </citation>
    <scope>NUCLEOTIDE SEQUENCE</scope>
    <source>
        <strain evidence="2">CFSAN044865</strain>
    </source>
</reference>
<name>A0A8E9ZI76_SALER</name>
<feature type="region of interest" description="Disordered" evidence="1">
    <location>
        <begin position="109"/>
        <end position="131"/>
    </location>
</feature>
<dbReference type="InterPro" id="IPR011090">
    <property type="entry name" value="Integr_conj_element_PFL4709"/>
</dbReference>
<organism evidence="2">
    <name type="scientific">Salmonella enterica</name>
    <name type="common">Salmonella choleraesuis</name>
    <dbReference type="NCBI Taxonomy" id="28901"/>
    <lineage>
        <taxon>Bacteria</taxon>
        <taxon>Pseudomonadati</taxon>
        <taxon>Pseudomonadota</taxon>
        <taxon>Gammaproteobacteria</taxon>
        <taxon>Enterobacterales</taxon>
        <taxon>Enterobacteriaceae</taxon>
        <taxon>Salmonella</taxon>
    </lineage>
</organism>
<evidence type="ECO:0000313" key="2">
    <source>
        <dbReference type="EMBL" id="QWJ67424.1"/>
    </source>
</evidence>